<dbReference type="GeneID" id="85329412"/>
<reference evidence="1" key="1">
    <citation type="submission" date="2023-06" db="EMBL/GenBank/DDBJ databases">
        <title>Genome-scale phylogeny and comparative genomics of the fungal order Sordariales.</title>
        <authorList>
            <consortium name="Lawrence Berkeley National Laboratory"/>
            <person name="Hensen N."/>
            <person name="Bonometti L."/>
            <person name="Westerberg I."/>
            <person name="Brannstrom I.O."/>
            <person name="Guillou S."/>
            <person name="Cros-Aarteil S."/>
            <person name="Calhoun S."/>
            <person name="Haridas S."/>
            <person name="Kuo A."/>
            <person name="Mondo S."/>
            <person name="Pangilinan J."/>
            <person name="Riley R."/>
            <person name="LaButti K."/>
            <person name="Andreopoulos B."/>
            <person name="Lipzen A."/>
            <person name="Chen C."/>
            <person name="Yanf M."/>
            <person name="Daum C."/>
            <person name="Ng V."/>
            <person name="Clum A."/>
            <person name="Steindorff A."/>
            <person name="Ohm R."/>
            <person name="Martin F."/>
            <person name="Silar P."/>
            <person name="Natvig D."/>
            <person name="Lalanne C."/>
            <person name="Gautier V."/>
            <person name="Ament-velasquez S.L."/>
            <person name="Kruys A."/>
            <person name="Hutchinson M.I."/>
            <person name="Powell A.J."/>
            <person name="Barry K."/>
            <person name="Miller A.N."/>
            <person name="Grigoriev I.V."/>
            <person name="Debuchy R."/>
            <person name="Gladieux P."/>
            <person name="Thoren M.H."/>
            <person name="Johannesson H."/>
        </authorList>
    </citation>
    <scope>NUCLEOTIDE SEQUENCE</scope>
    <source>
        <strain evidence="1">SMH2392-1A</strain>
    </source>
</reference>
<sequence length="77" mass="8297">MNGLGLNISSAGVLRGGGGGLGRDDDDLYSFPSSFPSCDAKNDLELQLDEYLSENATQLQSNPRLGPYFNLRTRTAE</sequence>
<gene>
    <name evidence="1" type="ORF">B0T26DRAFT_756691</name>
</gene>
<protein>
    <submittedName>
        <fullName evidence="1">Uncharacterized protein</fullName>
    </submittedName>
</protein>
<keyword evidence="2" id="KW-1185">Reference proteome</keyword>
<evidence type="ECO:0000313" key="1">
    <source>
        <dbReference type="EMBL" id="KAK0703128.1"/>
    </source>
</evidence>
<evidence type="ECO:0000313" key="2">
    <source>
        <dbReference type="Proteomes" id="UP001172101"/>
    </source>
</evidence>
<name>A0AA40DKG5_9PEZI</name>
<accession>A0AA40DKG5</accession>
<dbReference type="EMBL" id="JAUIRO010000008">
    <property type="protein sequence ID" value="KAK0703128.1"/>
    <property type="molecule type" value="Genomic_DNA"/>
</dbReference>
<comment type="caution">
    <text evidence="1">The sequence shown here is derived from an EMBL/GenBank/DDBJ whole genome shotgun (WGS) entry which is preliminary data.</text>
</comment>
<dbReference type="Proteomes" id="UP001172101">
    <property type="component" value="Unassembled WGS sequence"/>
</dbReference>
<dbReference type="RefSeq" id="XP_060289987.1">
    <property type="nucleotide sequence ID" value="XM_060446142.1"/>
</dbReference>
<dbReference type="AlphaFoldDB" id="A0AA40DKG5"/>
<organism evidence="1 2">
    <name type="scientific">Lasiosphaeria miniovina</name>
    <dbReference type="NCBI Taxonomy" id="1954250"/>
    <lineage>
        <taxon>Eukaryota</taxon>
        <taxon>Fungi</taxon>
        <taxon>Dikarya</taxon>
        <taxon>Ascomycota</taxon>
        <taxon>Pezizomycotina</taxon>
        <taxon>Sordariomycetes</taxon>
        <taxon>Sordariomycetidae</taxon>
        <taxon>Sordariales</taxon>
        <taxon>Lasiosphaeriaceae</taxon>
        <taxon>Lasiosphaeria</taxon>
    </lineage>
</organism>
<proteinExistence type="predicted"/>